<keyword evidence="1" id="KW-0472">Membrane</keyword>
<proteinExistence type="predicted"/>
<evidence type="ECO:0000313" key="3">
    <source>
        <dbReference type="Proteomes" id="UP000183209"/>
    </source>
</evidence>
<protein>
    <submittedName>
        <fullName evidence="2">Uncharacterized protein</fullName>
    </submittedName>
</protein>
<accession>A0A1I6P9K9</accession>
<gene>
    <name evidence="2" type="ORF">SAMN04487906_0181</name>
</gene>
<dbReference type="AlphaFoldDB" id="A0A1I6P9K9"/>
<evidence type="ECO:0000256" key="1">
    <source>
        <dbReference type="SAM" id="Phobius"/>
    </source>
</evidence>
<name>A0A1I6P9K9_9FLAO</name>
<dbReference type="RefSeq" id="WP_074976315.1">
    <property type="nucleotide sequence ID" value="NZ_FPAG01000001.1"/>
</dbReference>
<organism evidence="2 3">
    <name type="scientific">Zhouia amylolytica</name>
    <dbReference type="NCBI Taxonomy" id="376730"/>
    <lineage>
        <taxon>Bacteria</taxon>
        <taxon>Pseudomonadati</taxon>
        <taxon>Bacteroidota</taxon>
        <taxon>Flavobacteriia</taxon>
        <taxon>Flavobacteriales</taxon>
        <taxon>Flavobacteriaceae</taxon>
        <taxon>Zhouia</taxon>
    </lineage>
</organism>
<feature type="transmembrane region" description="Helical" evidence="1">
    <location>
        <begin position="36"/>
        <end position="53"/>
    </location>
</feature>
<dbReference type="Proteomes" id="UP000183209">
    <property type="component" value="Unassembled WGS sequence"/>
</dbReference>
<reference evidence="2 3" key="1">
    <citation type="submission" date="2016-10" db="EMBL/GenBank/DDBJ databases">
        <authorList>
            <person name="de Groot N.N."/>
        </authorList>
    </citation>
    <scope>NUCLEOTIDE SEQUENCE [LARGE SCALE GENOMIC DNA]</scope>
    <source>
        <strain evidence="2 3">CGMCC 1.6114</strain>
    </source>
</reference>
<feature type="transmembrane region" description="Helical" evidence="1">
    <location>
        <begin position="95"/>
        <end position="112"/>
    </location>
</feature>
<feature type="transmembrane region" description="Helical" evidence="1">
    <location>
        <begin position="65"/>
        <end position="83"/>
    </location>
</feature>
<dbReference type="OrthoDB" id="1454778at2"/>
<feature type="transmembrane region" description="Helical" evidence="1">
    <location>
        <begin position="12"/>
        <end position="30"/>
    </location>
</feature>
<evidence type="ECO:0000313" key="2">
    <source>
        <dbReference type="EMBL" id="SFS36820.1"/>
    </source>
</evidence>
<keyword evidence="1" id="KW-1133">Transmembrane helix</keyword>
<keyword evidence="1" id="KW-0812">Transmembrane</keyword>
<sequence length="130" mass="14818">MERTVFKNQNFYILLITFPGILLCWNLWTFWNSKNLIALIPAIIQIIILGLIFTKNKQAKLAIKIWAIILIAGPSLSILGNTIKVLLGDEILSKIMPLIIQILILTAGLYINHFNNTTVEVKNIEEFQNQ</sequence>
<dbReference type="EMBL" id="FPAG01000001">
    <property type="protein sequence ID" value="SFS36820.1"/>
    <property type="molecule type" value="Genomic_DNA"/>
</dbReference>